<keyword evidence="2" id="KW-1185">Reference proteome</keyword>
<organism evidence="1 2">
    <name type="scientific">Marasmius crinis-equi</name>
    <dbReference type="NCBI Taxonomy" id="585013"/>
    <lineage>
        <taxon>Eukaryota</taxon>
        <taxon>Fungi</taxon>
        <taxon>Dikarya</taxon>
        <taxon>Basidiomycota</taxon>
        <taxon>Agaricomycotina</taxon>
        <taxon>Agaricomycetes</taxon>
        <taxon>Agaricomycetidae</taxon>
        <taxon>Agaricales</taxon>
        <taxon>Marasmiineae</taxon>
        <taxon>Marasmiaceae</taxon>
        <taxon>Marasmius</taxon>
    </lineage>
</organism>
<evidence type="ECO:0000313" key="1">
    <source>
        <dbReference type="EMBL" id="KAL0572237.1"/>
    </source>
</evidence>
<sequence>MAHAPPPLNPPNFPGAFQNTTAPASWQAVRDQIDPAVAWNFWRVCQDDVHYEHQLYGYLNAYLGEIFPAHRRFTVHPQYMLRPVTEEGNLSIGSLGGEHRSRNNHGRETNKKLPDFLVTKSFPRQLNEPRAQLFVALVEVKLSLQAAQEDGPTDVESLDQVYDYLDVVAEYPHAENELNGFLVSPDRFLHVVRESSGTGFPTYRYYPSSYRADREYGYVFSLHTPLVRYLGLIAIAKWNRRDV</sequence>
<proteinExistence type="predicted"/>
<comment type="caution">
    <text evidence="1">The sequence shown here is derived from an EMBL/GenBank/DDBJ whole genome shotgun (WGS) entry which is preliminary data.</text>
</comment>
<protein>
    <submittedName>
        <fullName evidence="1">Uncharacterized protein</fullName>
    </submittedName>
</protein>
<dbReference type="EMBL" id="JBAHYK010000652">
    <property type="protein sequence ID" value="KAL0572237.1"/>
    <property type="molecule type" value="Genomic_DNA"/>
</dbReference>
<evidence type="ECO:0000313" key="2">
    <source>
        <dbReference type="Proteomes" id="UP001465976"/>
    </source>
</evidence>
<gene>
    <name evidence="1" type="ORF">V5O48_009719</name>
</gene>
<name>A0ABR3FAI9_9AGAR</name>
<reference evidence="1 2" key="1">
    <citation type="submission" date="2024-02" db="EMBL/GenBank/DDBJ databases">
        <title>A draft genome for the cacao thread blight pathogen Marasmius crinis-equi.</title>
        <authorList>
            <person name="Cohen S.P."/>
            <person name="Baruah I.K."/>
            <person name="Amoako-Attah I."/>
            <person name="Bukari Y."/>
            <person name="Meinhardt L.W."/>
            <person name="Bailey B.A."/>
        </authorList>
    </citation>
    <scope>NUCLEOTIDE SEQUENCE [LARGE SCALE GENOMIC DNA]</scope>
    <source>
        <strain evidence="1 2">GH-76</strain>
    </source>
</reference>
<accession>A0ABR3FAI9</accession>
<dbReference type="Proteomes" id="UP001465976">
    <property type="component" value="Unassembled WGS sequence"/>
</dbReference>